<dbReference type="InterPro" id="IPR016036">
    <property type="entry name" value="Malonyl_transacylase_ACP-bd"/>
</dbReference>
<dbReference type="InterPro" id="IPR016039">
    <property type="entry name" value="Thiolase-like"/>
</dbReference>
<dbReference type="SMART" id="SM00827">
    <property type="entry name" value="PKS_AT"/>
    <property type="match status" value="1"/>
</dbReference>
<dbReference type="InterPro" id="IPR014043">
    <property type="entry name" value="Acyl_transferase_dom"/>
</dbReference>
<dbReference type="SUPFAM" id="SSF52151">
    <property type="entry name" value="FabD/lysophospholipase-like"/>
    <property type="match status" value="1"/>
</dbReference>
<dbReference type="Pfam" id="PF00109">
    <property type="entry name" value="ketoacyl-synt"/>
    <property type="match status" value="1"/>
</dbReference>
<evidence type="ECO:0000256" key="5">
    <source>
        <dbReference type="PROSITE-ProRule" id="PRU01363"/>
    </source>
</evidence>
<proteinExistence type="predicted"/>
<dbReference type="Pfam" id="PF22621">
    <property type="entry name" value="CurL-like_PKS_C"/>
    <property type="match status" value="1"/>
</dbReference>
<evidence type="ECO:0000259" key="8">
    <source>
        <dbReference type="PROSITE" id="PS52004"/>
    </source>
</evidence>
<dbReference type="SUPFAM" id="SSF53474">
    <property type="entry name" value="alpha/beta-Hydrolases"/>
    <property type="match status" value="1"/>
</dbReference>
<dbReference type="InterPro" id="IPR018201">
    <property type="entry name" value="Ketoacyl_synth_AS"/>
</dbReference>
<dbReference type="InterPro" id="IPR029058">
    <property type="entry name" value="AB_hydrolase_fold"/>
</dbReference>
<feature type="compositionally biased region" description="Low complexity" evidence="6">
    <location>
        <begin position="1388"/>
        <end position="1401"/>
    </location>
</feature>
<name>A0A3A2ZP19_9EURO</name>
<dbReference type="PROSITE" id="PS00012">
    <property type="entry name" value="PHOSPHOPANTETHEINE"/>
    <property type="match status" value="2"/>
</dbReference>
<evidence type="ECO:0000256" key="1">
    <source>
        <dbReference type="ARBA" id="ARBA00022450"/>
    </source>
</evidence>
<dbReference type="SMART" id="SM00823">
    <property type="entry name" value="PKS_PP"/>
    <property type="match status" value="2"/>
</dbReference>
<evidence type="ECO:0000256" key="6">
    <source>
        <dbReference type="SAM" id="MobiDB-lite"/>
    </source>
</evidence>
<dbReference type="SUPFAM" id="SSF55048">
    <property type="entry name" value="Probable ACP-binding domain of malonyl-CoA ACP transacylase"/>
    <property type="match status" value="1"/>
</dbReference>
<dbReference type="PROSITE" id="PS52004">
    <property type="entry name" value="KS3_2"/>
    <property type="match status" value="1"/>
</dbReference>
<dbReference type="PANTHER" id="PTHR43775:SF45">
    <property type="entry name" value="CONIDIAL PIGMENT POLYKETIDE SYNTHASE ALB1"/>
    <property type="match status" value="1"/>
</dbReference>
<protein>
    <submittedName>
        <fullName evidence="10">Polyketide synthase</fullName>
    </submittedName>
</protein>
<dbReference type="SUPFAM" id="SSF47336">
    <property type="entry name" value="ACP-like"/>
    <property type="match status" value="2"/>
</dbReference>
<comment type="caution">
    <text evidence="10">The sequence shown here is derived from an EMBL/GenBank/DDBJ whole genome shotgun (WGS) entry which is preliminary data.</text>
</comment>
<dbReference type="SMART" id="SM00825">
    <property type="entry name" value="PKS_KS"/>
    <property type="match status" value="1"/>
</dbReference>
<dbReference type="PROSITE" id="PS00606">
    <property type="entry name" value="KS3_1"/>
    <property type="match status" value="1"/>
</dbReference>
<dbReference type="Pfam" id="PF00698">
    <property type="entry name" value="Acyl_transf_1"/>
    <property type="match status" value="1"/>
</dbReference>
<organism evidence="10 11">
    <name type="scientific">Aspergillus sclerotialis</name>
    <dbReference type="NCBI Taxonomy" id="2070753"/>
    <lineage>
        <taxon>Eukaryota</taxon>
        <taxon>Fungi</taxon>
        <taxon>Dikarya</taxon>
        <taxon>Ascomycota</taxon>
        <taxon>Pezizomycotina</taxon>
        <taxon>Eurotiomycetes</taxon>
        <taxon>Eurotiomycetidae</taxon>
        <taxon>Eurotiales</taxon>
        <taxon>Aspergillaceae</taxon>
        <taxon>Aspergillus</taxon>
        <taxon>Aspergillus subgen. Polypaecilum</taxon>
    </lineage>
</organism>
<keyword evidence="3" id="KW-0808">Transferase</keyword>
<dbReference type="InterPro" id="IPR006162">
    <property type="entry name" value="Ppantetheine_attach_site"/>
</dbReference>
<dbReference type="FunFam" id="3.40.50.1820:FF:000116">
    <property type="entry name" value="Sterigmatocystin biosynthesis polyketide synthase"/>
    <property type="match status" value="1"/>
</dbReference>
<feature type="region of interest" description="N-terminal hotdog fold" evidence="5">
    <location>
        <begin position="842"/>
        <end position="972"/>
    </location>
</feature>
<dbReference type="PROSITE" id="PS50075">
    <property type="entry name" value="CARRIER"/>
    <property type="match status" value="2"/>
</dbReference>
<feature type="compositionally biased region" description="Low complexity" evidence="6">
    <location>
        <begin position="1252"/>
        <end position="1271"/>
    </location>
</feature>
<feature type="domain" description="Ketosynthase family 3 (KS3)" evidence="8">
    <location>
        <begin position="1"/>
        <end position="356"/>
    </location>
</feature>
<dbReference type="SUPFAM" id="SSF53901">
    <property type="entry name" value="Thiolase-like"/>
    <property type="match status" value="1"/>
</dbReference>
<evidence type="ECO:0000256" key="2">
    <source>
        <dbReference type="ARBA" id="ARBA00022553"/>
    </source>
</evidence>
<dbReference type="InterPro" id="IPR001227">
    <property type="entry name" value="Ac_transferase_dom_sf"/>
</dbReference>
<dbReference type="Gene3D" id="1.10.1200.10">
    <property type="entry name" value="ACP-like"/>
    <property type="match status" value="2"/>
</dbReference>
<dbReference type="InterPro" id="IPR009081">
    <property type="entry name" value="PP-bd_ACP"/>
</dbReference>
<feature type="active site" description="Proton donor; for dehydratase activity" evidence="5">
    <location>
        <position position="1058"/>
    </location>
</feature>
<dbReference type="Pfam" id="PF00550">
    <property type="entry name" value="PP-binding"/>
    <property type="match status" value="2"/>
</dbReference>
<feature type="domain" description="Carrier" evidence="7">
    <location>
        <begin position="1297"/>
        <end position="1376"/>
    </location>
</feature>
<dbReference type="GO" id="GO:0006633">
    <property type="term" value="P:fatty acid biosynthetic process"/>
    <property type="evidence" value="ECO:0007669"/>
    <property type="project" value="InterPro"/>
</dbReference>
<dbReference type="GO" id="GO:0004315">
    <property type="term" value="F:3-oxoacyl-[acyl-carrier-protein] synthase activity"/>
    <property type="evidence" value="ECO:0007669"/>
    <property type="project" value="InterPro"/>
</dbReference>
<evidence type="ECO:0000256" key="4">
    <source>
        <dbReference type="ARBA" id="ARBA00022737"/>
    </source>
</evidence>
<evidence type="ECO:0000259" key="9">
    <source>
        <dbReference type="PROSITE" id="PS52019"/>
    </source>
</evidence>
<dbReference type="InterPro" id="IPR014030">
    <property type="entry name" value="Ketoacyl_synth_N"/>
</dbReference>
<dbReference type="Pfam" id="PF02801">
    <property type="entry name" value="Ketoacyl-synt_C"/>
    <property type="match status" value="1"/>
</dbReference>
<dbReference type="InterPro" id="IPR020841">
    <property type="entry name" value="PKS_Beta-ketoAc_synthase_dom"/>
</dbReference>
<dbReference type="InterPro" id="IPR050091">
    <property type="entry name" value="PKS_NRPS_Biosynth_Enz"/>
</dbReference>
<dbReference type="STRING" id="2070753.A0A3A2ZP19"/>
<keyword evidence="1" id="KW-0596">Phosphopantetheine</keyword>
<dbReference type="NCBIfam" id="TIGR04532">
    <property type="entry name" value="PT_fungal_PKS"/>
    <property type="match status" value="1"/>
</dbReference>
<feature type="region of interest" description="Disordered" evidence="6">
    <location>
        <begin position="1132"/>
        <end position="1155"/>
    </location>
</feature>
<dbReference type="GO" id="GO:0044550">
    <property type="term" value="P:secondary metabolite biosynthetic process"/>
    <property type="evidence" value="ECO:0007669"/>
    <property type="project" value="TreeGrafter"/>
</dbReference>
<dbReference type="Gene3D" id="3.40.50.1820">
    <property type="entry name" value="alpha/beta hydrolase"/>
    <property type="match status" value="1"/>
</dbReference>
<dbReference type="FunFam" id="1.10.1200.10:FF:000011">
    <property type="entry name" value="Sterigmatocystin biosynthesis polyketide synthase"/>
    <property type="match status" value="1"/>
</dbReference>
<feature type="active site" description="Proton acceptor; for dehydratase activity" evidence="5">
    <location>
        <position position="874"/>
    </location>
</feature>
<gene>
    <name evidence="10" type="ORF">PHISCL_08043</name>
</gene>
<dbReference type="PROSITE" id="PS52019">
    <property type="entry name" value="PKS_MFAS_DH"/>
    <property type="match status" value="1"/>
</dbReference>
<dbReference type="OrthoDB" id="329835at2759"/>
<dbReference type="InterPro" id="IPR014031">
    <property type="entry name" value="Ketoacyl_synth_C"/>
</dbReference>
<evidence type="ECO:0000313" key="11">
    <source>
        <dbReference type="Proteomes" id="UP000266188"/>
    </source>
</evidence>
<dbReference type="PANTHER" id="PTHR43775">
    <property type="entry name" value="FATTY ACID SYNTHASE"/>
    <property type="match status" value="1"/>
</dbReference>
<evidence type="ECO:0000256" key="3">
    <source>
        <dbReference type="ARBA" id="ARBA00022679"/>
    </source>
</evidence>
<dbReference type="Gene3D" id="3.30.70.3290">
    <property type="match status" value="1"/>
</dbReference>
<dbReference type="InterPro" id="IPR042104">
    <property type="entry name" value="PKS_dehydratase_sf"/>
</dbReference>
<dbReference type="InterPro" id="IPR036736">
    <property type="entry name" value="ACP-like_sf"/>
</dbReference>
<keyword evidence="4" id="KW-0677">Repeat</keyword>
<evidence type="ECO:0000313" key="10">
    <source>
        <dbReference type="EMBL" id="RJE19625.1"/>
    </source>
</evidence>
<keyword evidence="11" id="KW-1185">Reference proteome</keyword>
<feature type="domain" description="Carrier" evidence="7">
    <location>
        <begin position="1169"/>
        <end position="1246"/>
    </location>
</feature>
<dbReference type="EMBL" id="MVGC01000386">
    <property type="protein sequence ID" value="RJE19625.1"/>
    <property type="molecule type" value="Genomic_DNA"/>
</dbReference>
<feature type="domain" description="PKS/mFAS DH" evidence="9">
    <location>
        <begin position="842"/>
        <end position="1169"/>
    </location>
</feature>
<dbReference type="CDD" id="cd00833">
    <property type="entry name" value="PKS"/>
    <property type="match status" value="1"/>
</dbReference>
<dbReference type="InterPro" id="IPR001031">
    <property type="entry name" value="Thioesterase"/>
</dbReference>
<dbReference type="InterPro" id="IPR030918">
    <property type="entry name" value="PT_fungal_PKS"/>
</dbReference>
<dbReference type="InterPro" id="IPR020806">
    <property type="entry name" value="PKS_PP-bd"/>
</dbReference>
<keyword evidence="2" id="KW-0597">Phosphoprotein</keyword>
<feature type="region of interest" description="Disordered" evidence="6">
    <location>
        <begin position="1247"/>
        <end position="1287"/>
    </location>
</feature>
<accession>A0A3A2ZP19</accession>
<dbReference type="GO" id="GO:0031177">
    <property type="term" value="F:phosphopantetheine binding"/>
    <property type="evidence" value="ECO:0007669"/>
    <property type="project" value="InterPro"/>
</dbReference>
<sequence length="1656" mass="180764">MSPKEADQSDPGQRLALLTCVEALEMAGFVPDRTASTKRDRVGVFYGMTSDDWREVNSGQDVGTYFIPGGNRAFTSGRINYHFKFLGPSMSVDTACSSSAAAIHTACNSLWRNDCDTAIAGGTNILTSPDNFAGLDKGHFLSRTGNCKTFDDAADGYCRADAVGTVVLKRLEDALADQDPVHGVIVSASTNHSGEAESITRPHSGAQSSIFRKLLDDSEYESTDVSYIEMHGTGTQAGDAVEIRSVLDAFTSPCGSRPPGNPLFLGAVKANVGHSESASGVTSLIKLLLMFKNNEIPPHCGIKTKLNTKFPTDLAERGIRIPMEHTPWRRPVEGKRVAFVNNFSAAGGNSALLVEDAPTSHRLSREQDPRKRHILTISAKTPYSLKGNVEKMLGYLQTQSSALLSSLSYTTTARRMHYDYRVAVVGSDIASIRTALQKSLAGESPPIPKTAPNVAFAFTGQGSQYVGMGRELWLSFSVFHDELWRLNVTAIQCGFESFLSLVDGTASDIGCLSPQTIQIGQVCLQIALARLWMSFGIAPSIVVGHSLGEYAALHIAGVLSAMDTVYLVGKRVQLLEQKCEFGTHAMLAIRQAPDAVGTLLEQHSLEIACINSPSQTVVAGSVASIESAQTSLNKCGIKSTRLTTNFAFHTAQVNPVLEEFETAARGVAFRPPTVPIISPLLAAIIADEETFNYKYLSRHCREMVNFAGAMAKIGESGIVTPSTIWLEIGHEPVVTGIIKENLGSSTLTVASLRRREDVWTTLLDGLSAFYRAGLHINWNEYHRDFARFQGVLTLPAYDWDYKNHWIQYVHDWCLTKGNPPRCPATTGVSDPLKALPSTATCQNIIQQKKGEKESFVIVESDISQPELREVFEQHKVNGAMLCPSSVYADIALTIGEYLCNPIVENSGIEVASMVVLKPLIMRTPGQSERFRASAVANWSTQTAEVSYYGVDQSGNKTVDHATCSLRFGKQTGWLKEWERFAYLVNARIQSMEQGVQTGGCHRIKRGMVYKLFENCVEYGDKFRGIEEVILDSQEHEATARIVFQDRGRNFVGNPYYIDSLGHLSGFVMNATETCDYKKTTYVKMQPTDGSRFSGDVYIFQHGKIVGVNEGVTFQAVSREVLNVLLPNPSHSAARNRMASVPGPVRPGQQQKTSTLGRDQFEQVGAVLASKDNQQWAQALNIIAEETGVAVSDMKGEVEFADMGVDSLLSLTISSRFREEFDLDMSSTFFLDHPTVRTMEDFFEKIRPCPSNASKTPPSLSPSLTATSDTPTGVQESEDERDSPALNKKDFEVNAGKNPEQLPISAVCSVIADEIGATMEDVWDSRDLGELGLDSLMLLTVLGKLREELDLDLPPEIFAGSSMSAISSRLGYGGPTEQPQPEKRNASMSRAPAPSETPSASSIVLQGNVKTASKTLFLLPDGSGSATSYAKLPRVGSGVAVVGLNCPFMRTPQNLTCALQHLTVPYLAEIKRRQPNGPYYLGGWSAGGISAYDAAKVLISNGESVAGLVLLDSPNPIGLSKLPPRLYDFLASLNMFGSNDSPPPEWLLPHFRAFVDALSLYEPKPFSPGMAPATFLLWASDGVYKSAGGKRLQERPEDPKEMRWLLHDRRDFGPNGWDQLVQKNLHIEVLQGANHFTMMAKSEESKFRQFLARAMGL</sequence>
<dbReference type="Gene3D" id="3.40.366.10">
    <property type="entry name" value="Malonyl-Coenzyme A Acyl Carrier Protein, domain 2"/>
    <property type="match status" value="1"/>
</dbReference>
<dbReference type="Proteomes" id="UP000266188">
    <property type="component" value="Unassembled WGS sequence"/>
</dbReference>
<dbReference type="Gene3D" id="3.10.129.110">
    <property type="entry name" value="Polyketide synthase dehydratase"/>
    <property type="match status" value="2"/>
</dbReference>
<feature type="region of interest" description="Disordered" evidence="6">
    <location>
        <begin position="1368"/>
        <end position="1402"/>
    </location>
</feature>
<dbReference type="Pfam" id="PF00975">
    <property type="entry name" value="Thioesterase"/>
    <property type="match status" value="1"/>
</dbReference>
<dbReference type="Gene3D" id="3.40.47.10">
    <property type="match status" value="1"/>
</dbReference>
<dbReference type="InterPro" id="IPR016035">
    <property type="entry name" value="Acyl_Trfase/lysoPLipase"/>
</dbReference>
<evidence type="ECO:0000259" key="7">
    <source>
        <dbReference type="PROSITE" id="PS50075"/>
    </source>
</evidence>
<dbReference type="InterPro" id="IPR049900">
    <property type="entry name" value="PKS_mFAS_DH"/>
</dbReference>
<dbReference type="GO" id="GO:0004312">
    <property type="term" value="F:fatty acid synthase activity"/>
    <property type="evidence" value="ECO:0007669"/>
    <property type="project" value="TreeGrafter"/>
</dbReference>
<feature type="region of interest" description="C-terminal hotdog fold" evidence="5">
    <location>
        <begin position="995"/>
        <end position="1169"/>
    </location>
</feature>
<reference evidence="11" key="1">
    <citation type="submission" date="2017-02" db="EMBL/GenBank/DDBJ databases">
        <authorList>
            <person name="Tafer H."/>
            <person name="Lopandic K."/>
        </authorList>
    </citation>
    <scope>NUCLEOTIDE SEQUENCE [LARGE SCALE GENOMIC DNA]</scope>
    <source>
        <strain evidence="11">CBS 366.77</strain>
    </source>
</reference>